<dbReference type="GO" id="GO:0004553">
    <property type="term" value="F:hydrolase activity, hydrolyzing O-glycosyl compounds"/>
    <property type="evidence" value="ECO:0007669"/>
    <property type="project" value="InterPro"/>
</dbReference>
<dbReference type="Proteomes" id="UP000238916">
    <property type="component" value="Unassembled WGS sequence"/>
</dbReference>
<dbReference type="InterPro" id="IPR014756">
    <property type="entry name" value="Ig_E-set"/>
</dbReference>
<dbReference type="Pfam" id="PF00128">
    <property type="entry name" value="Alpha-amylase"/>
    <property type="match status" value="1"/>
</dbReference>
<name>A0A2U3LJM3_9FIRM</name>
<keyword evidence="2 5" id="KW-0378">Hydrolase</keyword>
<evidence type="ECO:0000256" key="3">
    <source>
        <dbReference type="ARBA" id="ARBA00023295"/>
    </source>
</evidence>
<dbReference type="Gene3D" id="3.20.20.80">
    <property type="entry name" value="Glycosidases"/>
    <property type="match status" value="1"/>
</dbReference>
<dbReference type="Gene3D" id="2.60.40.10">
    <property type="entry name" value="Immunoglobulins"/>
    <property type="match status" value="1"/>
</dbReference>
<dbReference type="AlphaFoldDB" id="A0A2U3LJM3"/>
<dbReference type="SMART" id="SM00642">
    <property type="entry name" value="Aamy"/>
    <property type="match status" value="1"/>
</dbReference>
<feature type="domain" description="Glycosyl hydrolase family 13 catalytic" evidence="4">
    <location>
        <begin position="152"/>
        <end position="559"/>
    </location>
</feature>
<reference evidence="6" key="1">
    <citation type="submission" date="2018-02" db="EMBL/GenBank/DDBJ databases">
        <authorList>
            <person name="Hausmann B."/>
        </authorList>
    </citation>
    <scope>NUCLEOTIDE SEQUENCE [LARGE SCALE GENOMIC DNA]</scope>
    <source>
        <strain evidence="6">Peat soil MAG SbF1</strain>
    </source>
</reference>
<dbReference type="InterPro" id="IPR013780">
    <property type="entry name" value="Glyco_hydro_b"/>
</dbReference>
<dbReference type="Gene3D" id="3.90.400.10">
    <property type="entry name" value="Oligo-1,6-glucosidase, Domain 2"/>
    <property type="match status" value="1"/>
</dbReference>
<dbReference type="InterPro" id="IPR004185">
    <property type="entry name" value="Glyco_hydro_13_lg-like_dom"/>
</dbReference>
<dbReference type="SUPFAM" id="SSF51445">
    <property type="entry name" value="(Trans)glycosidases"/>
    <property type="match status" value="1"/>
</dbReference>
<protein>
    <submittedName>
        <fullName evidence="5">Glycoside hydrolase family 13 protein</fullName>
    </submittedName>
</protein>
<dbReference type="PANTHER" id="PTHR10357:SF210">
    <property type="entry name" value="MALTODEXTRIN GLUCOSIDASE"/>
    <property type="match status" value="1"/>
</dbReference>
<dbReference type="SUPFAM" id="SSF51011">
    <property type="entry name" value="Glycosyl hydrolase domain"/>
    <property type="match status" value="1"/>
</dbReference>
<evidence type="ECO:0000256" key="2">
    <source>
        <dbReference type="ARBA" id="ARBA00022801"/>
    </source>
</evidence>
<dbReference type="InterPro" id="IPR045857">
    <property type="entry name" value="O16G_dom_2"/>
</dbReference>
<dbReference type="InterPro" id="IPR006047">
    <property type="entry name" value="GH13_cat_dom"/>
</dbReference>
<dbReference type="PANTHER" id="PTHR10357">
    <property type="entry name" value="ALPHA-AMYLASE FAMILY MEMBER"/>
    <property type="match status" value="1"/>
</dbReference>
<sequence length="651" mass="74954">MMMFDAFHNSHDLFYREPFGAVSCGQRITFRLRTFSVHVDACILRIWEKDREIAIPMHRITETSQSSVSDSVPEPFAEKDLFEGDYEVPNSPGLIWYYFVIRVGSQTYYYGNNLKGLGGEGKLWEQGPTSYQITVHKPIEVPKWYKQGTMYQIFVDRFYNDREKGFTFFPRKNALLHANWFDPPIYIKDQNGRVTDWDFFGGTLQGVIEKLPYLKELGISILYLNPIFDAPSNHKYDTADYLKIDPMYGDDTVFEQLIGAAKLSGISIILDGVFGHTGSDSIYFNKYGNYPGASACQSSDSPYFSWYQCKLNQGYQSWWGIDSLPEVNEMNASYRQFIYGSENSVINKWLKMGIAGWRLDVADELPDEFIQELRQAIKLIRPDAVLIGEVWEDASNKVSYDKQRKYFSGDELDATMNYPFRASFLRFMLGQSDSSSLHQEIMSLYENYPHENFYACMNLIGSHDTARILTLLGDAPPEQSLTTIEQRAYRLSPYARQLAVQRLKLFSLVQMTYPGVPCIYYGDEVGAEGYADPYNRGTYLWGREDSELLSWYRRLLRMHAEFEVLQTGAFRSFYFEPDVYGFTRIGDEEEIMILINRHSEETRTVNLKTMLQPPTVVTDLINGETLAPETLSALQIIALGGRALLRKISNT</sequence>
<dbReference type="CDD" id="cd11338">
    <property type="entry name" value="AmyAc_CMD"/>
    <property type="match status" value="1"/>
</dbReference>
<dbReference type="InterPro" id="IPR013783">
    <property type="entry name" value="Ig-like_fold"/>
</dbReference>
<dbReference type="SUPFAM" id="SSF81296">
    <property type="entry name" value="E set domains"/>
    <property type="match status" value="1"/>
</dbReference>
<gene>
    <name evidence="5" type="ORF">SBF1_560024</name>
</gene>
<accession>A0A2U3LJM3</accession>
<dbReference type="InterPro" id="IPR017853">
    <property type="entry name" value="GH"/>
</dbReference>
<keyword evidence="3" id="KW-0326">Glycosidase</keyword>
<dbReference type="GO" id="GO:0005975">
    <property type="term" value="P:carbohydrate metabolic process"/>
    <property type="evidence" value="ECO:0007669"/>
    <property type="project" value="InterPro"/>
</dbReference>
<comment type="similarity">
    <text evidence="1">Belongs to the glycosyl hydrolase 13 family.</text>
</comment>
<dbReference type="CDD" id="cd02857">
    <property type="entry name" value="E_set_CDase_PDE_N"/>
    <property type="match status" value="1"/>
</dbReference>
<proteinExistence type="inferred from homology"/>
<dbReference type="Gene3D" id="2.60.40.1180">
    <property type="entry name" value="Golgi alpha-mannosidase II"/>
    <property type="match status" value="1"/>
</dbReference>
<evidence type="ECO:0000313" key="6">
    <source>
        <dbReference type="Proteomes" id="UP000238916"/>
    </source>
</evidence>
<evidence type="ECO:0000256" key="1">
    <source>
        <dbReference type="ARBA" id="ARBA00008061"/>
    </source>
</evidence>
<evidence type="ECO:0000259" key="4">
    <source>
        <dbReference type="SMART" id="SM00642"/>
    </source>
</evidence>
<evidence type="ECO:0000313" key="5">
    <source>
        <dbReference type="EMBL" id="SPF52103.1"/>
    </source>
</evidence>
<organism evidence="5 6">
    <name type="scientific">Candidatus Desulfosporosinus infrequens</name>
    <dbReference type="NCBI Taxonomy" id="2043169"/>
    <lineage>
        <taxon>Bacteria</taxon>
        <taxon>Bacillati</taxon>
        <taxon>Bacillota</taxon>
        <taxon>Clostridia</taxon>
        <taxon>Eubacteriales</taxon>
        <taxon>Desulfitobacteriaceae</taxon>
        <taxon>Desulfosporosinus</taxon>
    </lineage>
</organism>
<dbReference type="EMBL" id="OMOF01000512">
    <property type="protein sequence ID" value="SPF52103.1"/>
    <property type="molecule type" value="Genomic_DNA"/>
</dbReference>